<name>A0A1N6H8U2_9PROT</name>
<proteinExistence type="predicted"/>
<dbReference type="eggNOG" id="ENOG5032P0F">
    <property type="taxonomic scope" value="Bacteria"/>
</dbReference>
<sequence>MKYSFLVAALAIFVLTACEGKKSLDGHPMDKPPPSAFAPRDSEPVFDKSTTDEANVVKESDEADEQVIDDENQDNEE</sequence>
<evidence type="ECO:0000256" key="1">
    <source>
        <dbReference type="SAM" id="MobiDB-lite"/>
    </source>
</evidence>
<evidence type="ECO:0000313" key="3">
    <source>
        <dbReference type="Proteomes" id="UP000185062"/>
    </source>
</evidence>
<reference evidence="2 3" key="1">
    <citation type="submission" date="2016-12" db="EMBL/GenBank/DDBJ databases">
        <authorList>
            <person name="Song W.-J."/>
            <person name="Kurnit D.M."/>
        </authorList>
    </citation>
    <scope>NUCLEOTIDE SEQUENCE [LARGE SCALE GENOMIC DNA]</scope>
    <source>
        <strain evidence="2 3">ATCC 49181</strain>
    </source>
</reference>
<dbReference type="STRING" id="44575.SAMN05216419_102038"/>
<feature type="compositionally biased region" description="Basic and acidic residues" evidence="1">
    <location>
        <begin position="40"/>
        <end position="60"/>
    </location>
</feature>
<evidence type="ECO:0008006" key="4">
    <source>
        <dbReference type="Google" id="ProtNLM"/>
    </source>
</evidence>
<dbReference type="Proteomes" id="UP000185062">
    <property type="component" value="Unassembled WGS sequence"/>
</dbReference>
<keyword evidence="3" id="KW-1185">Reference proteome</keyword>
<dbReference type="RefSeq" id="WP_177183588.1">
    <property type="nucleotide sequence ID" value="NZ_FSRO01000001.1"/>
</dbReference>
<dbReference type="AlphaFoldDB" id="A0A1N6H8U2"/>
<evidence type="ECO:0000313" key="2">
    <source>
        <dbReference type="EMBL" id="SIO16183.1"/>
    </source>
</evidence>
<accession>A0A1N6H8U2</accession>
<dbReference type="PROSITE" id="PS51257">
    <property type="entry name" value="PROKAR_LIPOPROTEIN"/>
    <property type="match status" value="1"/>
</dbReference>
<organism evidence="2 3">
    <name type="scientific">Nitrosomonas cryotolerans ATCC 49181</name>
    <dbReference type="NCBI Taxonomy" id="1131553"/>
    <lineage>
        <taxon>Bacteria</taxon>
        <taxon>Pseudomonadati</taxon>
        <taxon>Pseudomonadota</taxon>
        <taxon>Betaproteobacteria</taxon>
        <taxon>Nitrosomonadales</taxon>
        <taxon>Nitrosomonadaceae</taxon>
        <taxon>Nitrosomonas</taxon>
    </lineage>
</organism>
<protein>
    <recommendedName>
        <fullName evidence="4">Lipoprotein-attachment site-containing protein</fullName>
    </recommendedName>
</protein>
<dbReference type="EMBL" id="FSRO01000001">
    <property type="protein sequence ID" value="SIO16183.1"/>
    <property type="molecule type" value="Genomic_DNA"/>
</dbReference>
<feature type="region of interest" description="Disordered" evidence="1">
    <location>
        <begin position="22"/>
        <end position="77"/>
    </location>
</feature>
<gene>
    <name evidence="2" type="ORF">SAMN02743940_1078</name>
</gene>
<feature type="compositionally biased region" description="Acidic residues" evidence="1">
    <location>
        <begin position="61"/>
        <end position="77"/>
    </location>
</feature>